<feature type="transmembrane region" description="Helical" evidence="11">
    <location>
        <begin position="271"/>
        <end position="292"/>
    </location>
</feature>
<evidence type="ECO:0000313" key="14">
    <source>
        <dbReference type="Ensembl" id="ENSJHYP00000000419.1"/>
    </source>
</evidence>
<evidence type="ECO:0000256" key="5">
    <source>
        <dbReference type="ARBA" id="ARBA00022741"/>
    </source>
</evidence>
<dbReference type="GO" id="GO:0005388">
    <property type="term" value="F:P-type calcium transporter activity"/>
    <property type="evidence" value="ECO:0007669"/>
    <property type="project" value="UniProtKB-EC"/>
</dbReference>
<dbReference type="Gene3D" id="1.20.1110.10">
    <property type="entry name" value="Calcium-transporting ATPase, transmembrane domain"/>
    <property type="match status" value="1"/>
</dbReference>
<dbReference type="NCBIfam" id="TIGR01494">
    <property type="entry name" value="ATPase_P-type"/>
    <property type="match status" value="2"/>
</dbReference>
<dbReference type="SFLD" id="SFLDF00027">
    <property type="entry name" value="p-type_atpase"/>
    <property type="match status" value="1"/>
</dbReference>
<feature type="transmembrane region" description="Helical" evidence="11">
    <location>
        <begin position="788"/>
        <end position="811"/>
    </location>
</feature>
<comment type="similarity">
    <text evidence="2">Belongs to the cation transport ATPase (P-type) (TC 3.A.3) family. Type IIA subfamily.</text>
</comment>
<dbReference type="GO" id="GO:0016887">
    <property type="term" value="F:ATP hydrolysis activity"/>
    <property type="evidence" value="ECO:0007669"/>
    <property type="project" value="InterPro"/>
</dbReference>
<dbReference type="Gene3D" id="3.40.50.1000">
    <property type="entry name" value="HAD superfamily/HAD-like"/>
    <property type="match status" value="1"/>
</dbReference>
<feature type="transmembrane region" description="Helical" evidence="11">
    <location>
        <begin position="655"/>
        <end position="676"/>
    </location>
</feature>
<keyword evidence="10 11" id="KW-0472">Membrane</keyword>
<keyword evidence="8" id="KW-1278">Translocase</keyword>
<accession>A0A8C5I8N3</accession>
<dbReference type="InterPro" id="IPR036412">
    <property type="entry name" value="HAD-like_sf"/>
</dbReference>
<dbReference type="InterPro" id="IPR018303">
    <property type="entry name" value="ATPase_P-typ_P_site"/>
</dbReference>
<keyword evidence="15" id="KW-1185">Reference proteome</keyword>
<dbReference type="Gene3D" id="3.40.1110.10">
    <property type="entry name" value="Calcium-transporting ATPase, cytoplasmic domain N"/>
    <property type="match status" value="1"/>
</dbReference>
<feature type="transmembrane region" description="Helical" evidence="11">
    <location>
        <begin position="762"/>
        <end position="782"/>
    </location>
</feature>
<dbReference type="PANTHER" id="PTHR42861">
    <property type="entry name" value="CALCIUM-TRANSPORTING ATPASE"/>
    <property type="match status" value="1"/>
</dbReference>
<reference evidence="14" key="2">
    <citation type="submission" date="2025-09" db="UniProtKB">
        <authorList>
            <consortium name="Ensembl"/>
        </authorList>
    </citation>
    <scope>IDENTIFICATION</scope>
</reference>
<evidence type="ECO:0000256" key="8">
    <source>
        <dbReference type="ARBA" id="ARBA00022967"/>
    </source>
</evidence>
<dbReference type="InterPro" id="IPR001757">
    <property type="entry name" value="P_typ_ATPase"/>
</dbReference>
<dbReference type="InterPro" id="IPR059000">
    <property type="entry name" value="ATPase_P-type_domA"/>
</dbReference>
<dbReference type="GO" id="GO:0005524">
    <property type="term" value="F:ATP binding"/>
    <property type="evidence" value="ECO:0007669"/>
    <property type="project" value="UniProtKB-KW"/>
</dbReference>
<feature type="transmembrane region" description="Helical" evidence="11">
    <location>
        <begin position="832"/>
        <end position="853"/>
    </location>
</feature>
<dbReference type="PRINTS" id="PR00120">
    <property type="entry name" value="HATPASE"/>
</dbReference>
<protein>
    <recommendedName>
        <fullName evidence="3">P-type Ca(2+) transporter</fullName>
        <ecNumber evidence="3">7.2.2.10</ecNumber>
    </recommendedName>
</protein>
<feature type="domain" description="P-type ATPase A" evidence="12">
    <location>
        <begin position="156"/>
        <end position="244"/>
    </location>
</feature>
<reference evidence="14" key="1">
    <citation type="submission" date="2025-08" db="UniProtKB">
        <authorList>
            <consortium name="Ensembl"/>
        </authorList>
    </citation>
    <scope>IDENTIFICATION</scope>
</reference>
<evidence type="ECO:0000256" key="2">
    <source>
        <dbReference type="ARBA" id="ARBA00005675"/>
    </source>
</evidence>
<dbReference type="InterPro" id="IPR023214">
    <property type="entry name" value="HAD_sf"/>
</dbReference>
<dbReference type="PRINTS" id="PR00119">
    <property type="entry name" value="CATATPASE"/>
</dbReference>
<dbReference type="InterPro" id="IPR023298">
    <property type="entry name" value="ATPase_P-typ_TM_dom_sf"/>
</dbReference>
<dbReference type="Proteomes" id="UP000694408">
    <property type="component" value="Unplaced"/>
</dbReference>
<feature type="transmembrane region" description="Helical" evidence="11">
    <location>
        <begin position="312"/>
        <end position="335"/>
    </location>
</feature>
<dbReference type="SUPFAM" id="SSF81665">
    <property type="entry name" value="Calcium ATPase, transmembrane domain M"/>
    <property type="match status" value="1"/>
</dbReference>
<dbReference type="SFLD" id="SFLDG00002">
    <property type="entry name" value="C1.7:_P-type_atpase_like"/>
    <property type="match status" value="1"/>
</dbReference>
<feature type="transmembrane region" description="Helical" evidence="11">
    <location>
        <begin position="101"/>
        <end position="120"/>
    </location>
</feature>
<dbReference type="Pfam" id="PF00690">
    <property type="entry name" value="Cation_ATPase_N"/>
    <property type="match status" value="1"/>
</dbReference>
<evidence type="ECO:0000256" key="7">
    <source>
        <dbReference type="ARBA" id="ARBA00022842"/>
    </source>
</evidence>
<dbReference type="SFLD" id="SFLDS00003">
    <property type="entry name" value="Haloacid_Dehalogenase"/>
    <property type="match status" value="1"/>
</dbReference>
<keyword evidence="4 11" id="KW-0812">Transmembrane</keyword>
<keyword evidence="9 11" id="KW-1133">Transmembrane helix</keyword>
<evidence type="ECO:0000256" key="4">
    <source>
        <dbReference type="ARBA" id="ARBA00022692"/>
    </source>
</evidence>
<evidence type="ECO:0000256" key="10">
    <source>
        <dbReference type="ARBA" id="ARBA00023136"/>
    </source>
</evidence>
<evidence type="ECO:0000259" key="13">
    <source>
        <dbReference type="Pfam" id="PF00690"/>
    </source>
</evidence>
<dbReference type="InterPro" id="IPR044492">
    <property type="entry name" value="P_typ_ATPase_HD_dom"/>
</dbReference>
<dbReference type="Ensembl" id="ENSJHYT00000000538.1">
    <property type="protein sequence ID" value="ENSJHYP00000000419.1"/>
    <property type="gene ID" value="ENSJHYG00000000342.1"/>
</dbReference>
<dbReference type="InterPro" id="IPR004014">
    <property type="entry name" value="ATPase_P-typ_cation-transptr_N"/>
</dbReference>
<comment type="subcellular location">
    <subcellularLocation>
        <location evidence="1">Membrane</location>
        <topology evidence="1">Multi-pass membrane protein</topology>
    </subcellularLocation>
</comment>
<feature type="domain" description="Cation-transporting P-type ATPase N-terminal" evidence="13">
    <location>
        <begin position="58"/>
        <end position="114"/>
    </location>
</feature>
<evidence type="ECO:0000256" key="3">
    <source>
        <dbReference type="ARBA" id="ARBA00012790"/>
    </source>
</evidence>
<evidence type="ECO:0000313" key="15">
    <source>
        <dbReference type="Proteomes" id="UP000694408"/>
    </source>
</evidence>
<dbReference type="SUPFAM" id="SSF81653">
    <property type="entry name" value="Calcium ATPase, transduction domain A"/>
    <property type="match status" value="1"/>
</dbReference>
<dbReference type="InterPro" id="IPR023299">
    <property type="entry name" value="ATPase_P-typ_cyto_dom_N"/>
</dbReference>
<evidence type="ECO:0000256" key="9">
    <source>
        <dbReference type="ARBA" id="ARBA00022989"/>
    </source>
</evidence>
<keyword evidence="5" id="KW-0547">Nucleotide-binding</keyword>
<evidence type="ECO:0000256" key="11">
    <source>
        <dbReference type="SAM" id="Phobius"/>
    </source>
</evidence>
<dbReference type="InterPro" id="IPR008250">
    <property type="entry name" value="ATPase_P-typ_transduc_dom_A_sf"/>
</dbReference>
<dbReference type="Gene3D" id="2.70.150.10">
    <property type="entry name" value="Calcium-transporting ATPase, cytoplasmic transduction domain A"/>
    <property type="match status" value="1"/>
</dbReference>
<feature type="transmembrane region" description="Helical" evidence="11">
    <location>
        <begin position="712"/>
        <end position="735"/>
    </location>
</feature>
<dbReference type="SUPFAM" id="SSF56784">
    <property type="entry name" value="HAD-like"/>
    <property type="match status" value="1"/>
</dbReference>
<evidence type="ECO:0000256" key="1">
    <source>
        <dbReference type="ARBA" id="ARBA00004141"/>
    </source>
</evidence>
<feature type="transmembrane region" description="Helical" evidence="11">
    <location>
        <begin position="126"/>
        <end position="143"/>
    </location>
</feature>
<dbReference type="AlphaFoldDB" id="A0A8C5I8N3"/>
<keyword evidence="7" id="KW-0460">Magnesium</keyword>
<evidence type="ECO:0000259" key="12">
    <source>
        <dbReference type="Pfam" id="PF00122"/>
    </source>
</evidence>
<dbReference type="GO" id="GO:0016020">
    <property type="term" value="C:membrane"/>
    <property type="evidence" value="ECO:0007669"/>
    <property type="project" value="UniProtKB-SubCell"/>
</dbReference>
<dbReference type="PROSITE" id="PS00154">
    <property type="entry name" value="ATPASE_E1_E2"/>
    <property type="match status" value="1"/>
</dbReference>
<evidence type="ECO:0000256" key="6">
    <source>
        <dbReference type="ARBA" id="ARBA00022840"/>
    </source>
</evidence>
<proteinExistence type="inferred from homology"/>
<sequence length="873" mass="95454">MVDVSKDEKKEDDIITVDVQDTESENSNIKIHEFKWFKRKKKKRINESIINDKINKATRYNPDFAIGLSQSQVDERTKSGLTNKVKTTYAKTYWEIIKDNIFTFFNILLIIVAICLCVIGEWKNCTFLVIMIANIAIGIFQEIRSKKTIEKLRLVTTPTASVIRDGKELKVPTDNIVLDDIISLSIGNQISADSIIVDGSIEVNESLLTGESLPVKKHTGDTVYAGSFVTSGSGTAKVIKVAEANWAISLQSQAKKFQKPRSELLRSLNKIIKVISFLIVPVATCLIVIGIINSGSTDPWEMFKAGILNAAGPIIGSVPAGMFLLTSVALAVGVVNMSKKHTLVQDLYCFEMLARTNTLCLDKTGTLTDGTMEVSEVIVIDKKIDLDTVMGSYLATFRESNQTSLALAERYALNGKLAVVGKIPFSSSRKYSAVSFKGMGTFVLGAPEFVYKADNKNLVNIISERQRSGYRVLMLAHSEDYIDATGEINGEVVPVALFVLLDHVRDEAPDTIKWFVNNGVNIKIISGDNPLTASEIAGMCGVPNYNKAVSLEGLSLKETAEIADKYTVFGRVSPEQKSILVKSLKQSGKTVAMTGDGVNDILAMKQSDCSIAMASGADAAKNVAHLVLLNSNFASMPAVVLEGRRVINNIQRSSALYLMKTIFTFVLAIVFIVLGFSTMGRQRIGVPSVLLALQPDKSQIKGHFIKNTFSKAIPGAISLLIVVALTFILGQVGFFNDSSIQGMNPLEMPWFRTSQTSVGGEAIRSLAGLGMTFAALSVLYALSQPFDTYRFCLFIGEWILTLIAIFGFVPYPPFSAIVFSNYKNLLNNKTMILVAILYAVGSPLITSCLMNGFNFLTRGDVSPTETRALDKKQ</sequence>
<dbReference type="Pfam" id="PF00702">
    <property type="entry name" value="Hydrolase"/>
    <property type="match status" value="1"/>
</dbReference>
<dbReference type="Pfam" id="PF00122">
    <property type="entry name" value="E1-E2_ATPase"/>
    <property type="match status" value="1"/>
</dbReference>
<organism evidence="14 15">
    <name type="scientific">Junco hyemalis</name>
    <name type="common">Dark-eyed junco</name>
    <dbReference type="NCBI Taxonomy" id="40217"/>
    <lineage>
        <taxon>Eukaryota</taxon>
        <taxon>Metazoa</taxon>
        <taxon>Chordata</taxon>
        <taxon>Craniata</taxon>
        <taxon>Vertebrata</taxon>
        <taxon>Euteleostomi</taxon>
        <taxon>Archelosauria</taxon>
        <taxon>Archosauria</taxon>
        <taxon>Dinosauria</taxon>
        <taxon>Saurischia</taxon>
        <taxon>Theropoda</taxon>
        <taxon>Coelurosauria</taxon>
        <taxon>Aves</taxon>
        <taxon>Neognathae</taxon>
        <taxon>Neoaves</taxon>
        <taxon>Telluraves</taxon>
        <taxon>Australaves</taxon>
        <taxon>Passeriformes</taxon>
        <taxon>Passerellidae</taxon>
        <taxon>Junco</taxon>
    </lineage>
</organism>
<name>A0A8C5I8N3_JUNHY</name>
<keyword evidence="6" id="KW-0067">ATP-binding</keyword>
<dbReference type="EC" id="7.2.2.10" evidence="3"/>